<feature type="transmembrane region" description="Helical" evidence="1">
    <location>
        <begin position="457"/>
        <end position="480"/>
    </location>
</feature>
<name>A0A2U1EYD5_9PSEU</name>
<dbReference type="EMBL" id="QEKW01000016">
    <property type="protein sequence ID" value="PVZ04936.1"/>
    <property type="molecule type" value="Genomic_DNA"/>
</dbReference>
<dbReference type="AlphaFoldDB" id="A0A2U1EYD5"/>
<organism evidence="2 3">
    <name type="scientific">Actinomycetospora cinnamomea</name>
    <dbReference type="NCBI Taxonomy" id="663609"/>
    <lineage>
        <taxon>Bacteria</taxon>
        <taxon>Bacillati</taxon>
        <taxon>Actinomycetota</taxon>
        <taxon>Actinomycetes</taxon>
        <taxon>Pseudonocardiales</taxon>
        <taxon>Pseudonocardiaceae</taxon>
        <taxon>Actinomycetospora</taxon>
    </lineage>
</organism>
<dbReference type="OrthoDB" id="3601930at2"/>
<feature type="transmembrane region" description="Helical" evidence="1">
    <location>
        <begin position="164"/>
        <end position="182"/>
    </location>
</feature>
<feature type="transmembrane region" description="Helical" evidence="1">
    <location>
        <begin position="399"/>
        <end position="417"/>
    </location>
</feature>
<feature type="transmembrane region" description="Helical" evidence="1">
    <location>
        <begin position="110"/>
        <end position="131"/>
    </location>
</feature>
<keyword evidence="1" id="KW-1133">Transmembrane helix</keyword>
<feature type="transmembrane region" description="Helical" evidence="1">
    <location>
        <begin position="138"/>
        <end position="158"/>
    </location>
</feature>
<comment type="caution">
    <text evidence="2">The sequence shown here is derived from an EMBL/GenBank/DDBJ whole genome shotgun (WGS) entry which is preliminary data.</text>
</comment>
<dbReference type="RefSeq" id="WP_116710475.1">
    <property type="nucleotide sequence ID" value="NZ_QEKW01000016.1"/>
</dbReference>
<feature type="transmembrane region" description="Helical" evidence="1">
    <location>
        <begin position="236"/>
        <end position="253"/>
    </location>
</feature>
<keyword evidence="1" id="KW-0812">Transmembrane</keyword>
<feature type="transmembrane region" description="Helical" evidence="1">
    <location>
        <begin position="424"/>
        <end position="445"/>
    </location>
</feature>
<gene>
    <name evidence="2" type="ORF">C8D89_11640</name>
</gene>
<keyword evidence="1" id="KW-0472">Membrane</keyword>
<evidence type="ECO:0000313" key="2">
    <source>
        <dbReference type="EMBL" id="PVZ04936.1"/>
    </source>
</evidence>
<evidence type="ECO:0000313" key="3">
    <source>
        <dbReference type="Proteomes" id="UP000245639"/>
    </source>
</evidence>
<protein>
    <recommendedName>
        <fullName evidence="4">Dolichyl-phosphate-mannose-protein mannosyltransferase</fullName>
    </recommendedName>
</protein>
<dbReference type="Proteomes" id="UP000245639">
    <property type="component" value="Unassembled WGS sequence"/>
</dbReference>
<accession>A0A2U1EYD5</accession>
<reference evidence="2 3" key="1">
    <citation type="submission" date="2018-04" db="EMBL/GenBank/DDBJ databases">
        <title>Genomic Encyclopedia of Type Strains, Phase IV (KMG-IV): sequencing the most valuable type-strain genomes for metagenomic binning, comparative biology and taxonomic classification.</title>
        <authorList>
            <person name="Goeker M."/>
        </authorList>
    </citation>
    <scope>NUCLEOTIDE SEQUENCE [LARGE SCALE GENOMIC DNA]</scope>
    <source>
        <strain evidence="2 3">DSM 45771</strain>
    </source>
</reference>
<feature type="transmembrane region" description="Helical" evidence="1">
    <location>
        <begin position="189"/>
        <end position="205"/>
    </location>
</feature>
<evidence type="ECO:0000256" key="1">
    <source>
        <dbReference type="SAM" id="Phobius"/>
    </source>
</evidence>
<proteinExistence type="predicted"/>
<keyword evidence="3" id="KW-1185">Reference proteome</keyword>
<sequence length="488" mass="49693">MTATATGPRPRDRVLLGAAGGLAAALLVVLALRLPSGSPLGVEDNGDGYRLFCGAGLTPLTADGYASWRGGWTTDFAVGPPTCPGPVPSSALVITRITTWFAGDTWSPAILGWTYAVLVGMVVGLGAWAASAAGRRQALVVAVPALPLAAATFSRFFVSTYSEPAGLLGSLTTAVGVAAVLVTRREHRAARVVALVLTAAGGLVATTAKVAYVPVLAAAVLVCALTAVGVRRPRRVGPALAVVTALLAVAPVVDALERQQQFYAAVNAHNLVFTTVLLEVGPSATAPLGLPPDAARLTGNGYFNGPPRPDGVPWWEGAILGRPAETRAAALVLLAEHPTAAARAVGVGLQATTLADLPYLDSLPASPANPSAPSGHPGWAGARQPDLAQVLDATRRPPWLPSALVVVALLAAATARWQGAAGRWSLAAGLAASTALALVVVAVAGDGYFEVFKHVWLAAYLLALAGLCLLGAAATALVTAMRSRRRRV</sequence>
<feature type="transmembrane region" description="Helical" evidence="1">
    <location>
        <begin position="211"/>
        <end position="229"/>
    </location>
</feature>
<evidence type="ECO:0008006" key="4">
    <source>
        <dbReference type="Google" id="ProtNLM"/>
    </source>
</evidence>